<feature type="domain" description="HTH CENPB-type" evidence="4">
    <location>
        <begin position="176"/>
        <end position="250"/>
    </location>
</feature>
<evidence type="ECO:0000256" key="1">
    <source>
        <dbReference type="ARBA" id="ARBA00023125"/>
    </source>
</evidence>
<dbReference type="Gene3D" id="1.10.10.60">
    <property type="entry name" value="Homeodomain-like"/>
    <property type="match status" value="2"/>
</dbReference>
<feature type="region of interest" description="Disordered" evidence="3">
    <location>
        <begin position="245"/>
        <end position="287"/>
    </location>
</feature>
<proteinExistence type="predicted"/>
<evidence type="ECO:0000256" key="2">
    <source>
        <dbReference type="ARBA" id="ARBA00023242"/>
    </source>
</evidence>
<reference evidence="5" key="1">
    <citation type="journal article" date="2020" name="Stud. Mycol.">
        <title>101 Dothideomycetes genomes: a test case for predicting lifestyles and emergence of pathogens.</title>
        <authorList>
            <person name="Haridas S."/>
            <person name="Albert R."/>
            <person name="Binder M."/>
            <person name="Bloem J."/>
            <person name="Labutti K."/>
            <person name="Salamov A."/>
            <person name="Andreopoulos B."/>
            <person name="Baker S."/>
            <person name="Barry K."/>
            <person name="Bills G."/>
            <person name="Bluhm B."/>
            <person name="Cannon C."/>
            <person name="Castanera R."/>
            <person name="Culley D."/>
            <person name="Daum C."/>
            <person name="Ezra D."/>
            <person name="Gonzalez J."/>
            <person name="Henrissat B."/>
            <person name="Kuo A."/>
            <person name="Liang C."/>
            <person name="Lipzen A."/>
            <person name="Lutzoni F."/>
            <person name="Magnuson J."/>
            <person name="Mondo S."/>
            <person name="Nolan M."/>
            <person name="Ohm R."/>
            <person name="Pangilinan J."/>
            <person name="Park H.-J."/>
            <person name="Ramirez L."/>
            <person name="Alfaro M."/>
            <person name="Sun H."/>
            <person name="Tritt A."/>
            <person name="Yoshinaga Y."/>
            <person name="Zwiers L.-H."/>
            <person name="Turgeon B."/>
            <person name="Goodwin S."/>
            <person name="Spatafora J."/>
            <person name="Crous P."/>
            <person name="Grigoriev I."/>
        </authorList>
    </citation>
    <scope>NUCLEOTIDE SEQUENCE</scope>
    <source>
        <strain evidence="5">CBS 115976</strain>
    </source>
</reference>
<evidence type="ECO:0000313" key="5">
    <source>
        <dbReference type="EMBL" id="KAF2668392.1"/>
    </source>
</evidence>
<dbReference type="SMART" id="SM00674">
    <property type="entry name" value="CENPB"/>
    <property type="match status" value="1"/>
</dbReference>
<dbReference type="EMBL" id="MU004236">
    <property type="protein sequence ID" value="KAF2668392.1"/>
    <property type="molecule type" value="Genomic_DNA"/>
</dbReference>
<evidence type="ECO:0000256" key="3">
    <source>
        <dbReference type="SAM" id="MobiDB-lite"/>
    </source>
</evidence>
<gene>
    <name evidence="5" type="ORF">BT63DRAFT_275165</name>
</gene>
<dbReference type="AlphaFoldDB" id="A0A6A6U8A6"/>
<feature type="compositionally biased region" description="Polar residues" evidence="3">
    <location>
        <begin position="80"/>
        <end position="115"/>
    </location>
</feature>
<keyword evidence="1" id="KW-0238">DNA-binding</keyword>
<protein>
    <recommendedName>
        <fullName evidence="4">HTH CENPB-type domain-containing protein</fullName>
    </recommendedName>
</protein>
<feature type="compositionally biased region" description="Polar residues" evidence="3">
    <location>
        <begin position="267"/>
        <end position="281"/>
    </location>
</feature>
<dbReference type="PANTHER" id="PTHR19303">
    <property type="entry name" value="TRANSPOSON"/>
    <property type="match status" value="1"/>
</dbReference>
<dbReference type="PROSITE" id="PS51253">
    <property type="entry name" value="HTH_CENPB"/>
    <property type="match status" value="1"/>
</dbReference>
<organism evidence="5 6">
    <name type="scientific">Microthyrium microscopicum</name>
    <dbReference type="NCBI Taxonomy" id="703497"/>
    <lineage>
        <taxon>Eukaryota</taxon>
        <taxon>Fungi</taxon>
        <taxon>Dikarya</taxon>
        <taxon>Ascomycota</taxon>
        <taxon>Pezizomycotina</taxon>
        <taxon>Dothideomycetes</taxon>
        <taxon>Dothideomycetes incertae sedis</taxon>
        <taxon>Microthyriales</taxon>
        <taxon>Microthyriaceae</taxon>
        <taxon>Microthyrium</taxon>
    </lineage>
</organism>
<dbReference type="Pfam" id="PF04218">
    <property type="entry name" value="CENP-B_N"/>
    <property type="match status" value="1"/>
</dbReference>
<accession>A0A6A6U8A6</accession>
<name>A0A6A6U8A6_9PEZI</name>
<dbReference type="InterPro" id="IPR006600">
    <property type="entry name" value="HTH_CenpB_DNA-bd_dom"/>
</dbReference>
<keyword evidence="6" id="KW-1185">Reference proteome</keyword>
<dbReference type="Pfam" id="PF03221">
    <property type="entry name" value="HTH_Tnp_Tc5"/>
    <property type="match status" value="1"/>
</dbReference>
<evidence type="ECO:0000259" key="4">
    <source>
        <dbReference type="PROSITE" id="PS51253"/>
    </source>
</evidence>
<dbReference type="InterPro" id="IPR009057">
    <property type="entry name" value="Homeodomain-like_sf"/>
</dbReference>
<dbReference type="SUPFAM" id="SSF46689">
    <property type="entry name" value="Homeodomain-like"/>
    <property type="match status" value="2"/>
</dbReference>
<feature type="region of interest" description="Disordered" evidence="3">
    <location>
        <begin position="80"/>
        <end position="124"/>
    </location>
</feature>
<evidence type="ECO:0000313" key="6">
    <source>
        <dbReference type="Proteomes" id="UP000799302"/>
    </source>
</evidence>
<dbReference type="PANTHER" id="PTHR19303:SF70">
    <property type="entry name" value="HTH CENPB-TYPE DOMAIN-CONTAINING PROTEIN"/>
    <property type="match status" value="1"/>
</dbReference>
<dbReference type="InterPro" id="IPR007889">
    <property type="entry name" value="HTH_Psq"/>
</dbReference>
<dbReference type="InterPro" id="IPR050863">
    <property type="entry name" value="CenT-Element_Derived"/>
</dbReference>
<dbReference type="GO" id="GO:0003677">
    <property type="term" value="F:DNA binding"/>
    <property type="evidence" value="ECO:0007669"/>
    <property type="project" value="UniProtKB-KW"/>
</dbReference>
<dbReference type="GO" id="GO:0005634">
    <property type="term" value="C:nucleus"/>
    <property type="evidence" value="ECO:0007669"/>
    <property type="project" value="TreeGrafter"/>
</dbReference>
<sequence>MDPDQHPHDQNNGMHDVHGMWVEGGTPYQSHHQSPVHEYPGFAFNGMSMDSVYAPNSMPPPTRNTQPQLYPLITTPWPSMLTSSQSNHGTPVYNSPPASGTSVSTPMSAPPTSGRTYDRPRRTLTDVERRKMCEYSETHPGVKQTEIGAMFGVERSTVSKVLRNKEKYLSQDESAKTQLKAKGKFPDIERALSNWAKNEKKHNRPVTDAQILEKFKHFARTVRDPDQQLKSVNTSWLAGFKQKNGINTSKSRKNSAAEVADTRESVESSVPTPNISPTSPQIKRDASPSGIDILKEEKLPKKIKSESPPAHFSDAGHGHRPYASIGSAFTDVGSISFSTDTLSPTPSFFSNTNPFNNQQPVQPVHAGMNTGYQNTRPRSQTFPIGTSADNGSYASTPTSDAQMSHFLMASGPLESTPELLPTAHTQESFLPTTSMSKEGTSSPGLGLIASSPLTPAASVASVSTPSIDETRRALEVVLTFMNQQHAMNEQEFQVMAKLMEKLRLQSGHAGEIPGSRLHSISEAVFPLGRSIAE</sequence>
<keyword evidence="2" id="KW-0539">Nucleus</keyword>
<dbReference type="Proteomes" id="UP000799302">
    <property type="component" value="Unassembled WGS sequence"/>
</dbReference>
<dbReference type="OrthoDB" id="9909311at2759"/>